<dbReference type="Proteomes" id="UP000485562">
    <property type="component" value="Unassembled WGS sequence"/>
</dbReference>
<feature type="transmembrane region" description="Helical" evidence="15">
    <location>
        <begin position="620"/>
        <end position="640"/>
    </location>
</feature>
<organism evidence="17">
    <name type="scientific">candidate division TA06 bacterium ADurb.Bin131</name>
    <dbReference type="NCBI Taxonomy" id="1852827"/>
    <lineage>
        <taxon>Bacteria</taxon>
        <taxon>Bacteria division TA06</taxon>
    </lineage>
</organism>
<dbReference type="GO" id="GO:0005886">
    <property type="term" value="C:plasma membrane"/>
    <property type="evidence" value="ECO:0007669"/>
    <property type="project" value="UniProtKB-SubCell"/>
</dbReference>
<keyword evidence="14" id="KW-0479">Metal-binding</keyword>
<evidence type="ECO:0000256" key="9">
    <source>
        <dbReference type="ARBA" id="ARBA00023065"/>
    </source>
</evidence>
<dbReference type="Pfam" id="PF07664">
    <property type="entry name" value="FeoB_C"/>
    <property type="match status" value="1"/>
</dbReference>
<evidence type="ECO:0000256" key="11">
    <source>
        <dbReference type="ARBA" id="ARBA00023136"/>
    </source>
</evidence>
<sequence>MSENINKDYEKIILVGNANVGKSVIFNLLTGTYAVVSNYPGTTVEISQGTAKIGNKQFTVIDTPGITDLFGRTDDQQVTRDILLDNPGAIFVHVIDAKSLRRGLLLNLILCGLGVKQVVVLNMMDEANDRGIFINHKKLSEILGVPVVPMIATEYVGLHHLRESILKASTSKFSVIYSRDIENIIDEIGNILPETGFKKRGLALFLAGATDRLHSICRKIKNLDEVSIKQKLEVLQSSLSQPMVFLITTEQVKLAEEIAGLVTTKTKEGGGKIQDFIGRITIQPASGILIAIIVLFVLYLVVGKFGAGVLVNLIEGKLFGGFINPFFKMIFAHTPPLINDFFVGEYGIITMALTYGLGIVLPITCTFFFFFAFLEDCGYLPRLAFLVDRALKPIGLTGKAVLPLVLGLGCGTMATLTTRILDTRKEKIIATVLLALAIPCSAQLGVVLGVLSSISTLALFIWLAVILLVIIITGGVFNLVIHGENFFSIEIPPIRVPDIKNIGLKTQRRVIWYLKEALPLFVIGTVILFILDRTGVITYIIRGLSPAVTAMGLPPEMNKIFIIGFLRRDYGAAGMYELFKQGVLSPSQAVVSSTVLSLFVPCIAQFFVIIKERGIIPATLITIFTLVVAFVVGCLLRIFLSTTGLF</sequence>
<feature type="domain" description="FeoB-type G" evidence="16">
    <location>
        <begin position="9"/>
        <end position="171"/>
    </location>
</feature>
<name>A0A1V6CAS4_UNCT6</name>
<dbReference type="InterPro" id="IPR011642">
    <property type="entry name" value="Gate_dom"/>
</dbReference>
<comment type="subcellular location">
    <subcellularLocation>
        <location evidence="15">Cell inner membrane</location>
        <topology evidence="15">Multi-pass membrane protein</topology>
    </subcellularLocation>
    <subcellularLocation>
        <location evidence="1">Cell membrane</location>
        <topology evidence="1">Multi-pass membrane protein</topology>
    </subcellularLocation>
</comment>
<evidence type="ECO:0000256" key="7">
    <source>
        <dbReference type="ARBA" id="ARBA00022989"/>
    </source>
</evidence>
<dbReference type="Gene3D" id="3.40.50.300">
    <property type="entry name" value="P-loop containing nucleotide triphosphate hydrolases"/>
    <property type="match status" value="1"/>
</dbReference>
<feature type="binding site" evidence="13">
    <location>
        <begin position="62"/>
        <end position="65"/>
    </location>
    <ligand>
        <name>GTP</name>
        <dbReference type="ChEBI" id="CHEBI:37565"/>
        <label>1</label>
    </ligand>
</feature>
<keyword evidence="14" id="KW-0460">Magnesium</keyword>
<dbReference type="InterPro" id="IPR011640">
    <property type="entry name" value="Fe2_transport_prot_B_C"/>
</dbReference>
<accession>A0A1V6CAS4</accession>
<evidence type="ECO:0000313" key="17">
    <source>
        <dbReference type="EMBL" id="OQB73988.1"/>
    </source>
</evidence>
<feature type="transmembrane region" description="Helical" evidence="15">
    <location>
        <begin position="589"/>
        <end position="608"/>
    </location>
</feature>
<keyword evidence="7 15" id="KW-1133">Transmembrane helix</keyword>
<protein>
    <recommendedName>
        <fullName evidence="12 15">Ferrous iron transport protein B</fullName>
    </recommendedName>
</protein>
<dbReference type="InterPro" id="IPR027417">
    <property type="entry name" value="P-loop_NTPase"/>
</dbReference>
<keyword evidence="11 15" id="KW-0472">Membrane</keyword>
<dbReference type="PANTHER" id="PTHR43185">
    <property type="entry name" value="FERROUS IRON TRANSPORT PROTEIN B"/>
    <property type="match status" value="1"/>
</dbReference>
<dbReference type="Pfam" id="PF07670">
    <property type="entry name" value="Gate"/>
    <property type="match status" value="2"/>
</dbReference>
<dbReference type="PANTHER" id="PTHR43185:SF1">
    <property type="entry name" value="FE(2+) TRANSPORTER FEOB"/>
    <property type="match status" value="1"/>
</dbReference>
<dbReference type="InterPro" id="IPR030389">
    <property type="entry name" value="G_FEOB_dom"/>
</dbReference>
<keyword evidence="4 15" id="KW-0410">Iron transport</keyword>
<dbReference type="NCBIfam" id="TIGR00437">
    <property type="entry name" value="feoB"/>
    <property type="match status" value="1"/>
</dbReference>
<dbReference type="GO" id="GO:0015093">
    <property type="term" value="F:ferrous iron transmembrane transporter activity"/>
    <property type="evidence" value="ECO:0007669"/>
    <property type="project" value="UniProtKB-UniRule"/>
</dbReference>
<dbReference type="InterPro" id="IPR006073">
    <property type="entry name" value="GTP-bd"/>
</dbReference>
<evidence type="ECO:0000256" key="2">
    <source>
        <dbReference type="ARBA" id="ARBA00022448"/>
    </source>
</evidence>
<feature type="transmembrane region" description="Helical" evidence="15">
    <location>
        <begin position="517"/>
        <end position="541"/>
    </location>
</feature>
<feature type="transmembrane region" description="Helical" evidence="15">
    <location>
        <begin position="457"/>
        <end position="481"/>
    </location>
</feature>
<comment type="similarity">
    <text evidence="15">Belongs to the TRAFAC class TrmE-Era-EngA-EngB-Septin-like GTPase superfamily. FeoB GTPase (TC 9.A.8) family.</text>
</comment>
<feature type="transmembrane region" description="Helical" evidence="15">
    <location>
        <begin position="282"/>
        <end position="301"/>
    </location>
</feature>
<dbReference type="InterPro" id="IPR050860">
    <property type="entry name" value="FeoB_GTPase"/>
</dbReference>
<gene>
    <name evidence="17" type="primary">feoB</name>
    <name evidence="17" type="ORF">BWX89_00707</name>
</gene>
<feature type="transmembrane region" description="Helical" evidence="15">
    <location>
        <begin position="428"/>
        <end position="451"/>
    </location>
</feature>
<dbReference type="SUPFAM" id="SSF52540">
    <property type="entry name" value="P-loop containing nucleoside triphosphate hydrolases"/>
    <property type="match status" value="1"/>
</dbReference>
<dbReference type="NCBIfam" id="TIGR00231">
    <property type="entry name" value="small_GTP"/>
    <property type="match status" value="1"/>
</dbReference>
<evidence type="ECO:0000256" key="1">
    <source>
        <dbReference type="ARBA" id="ARBA00004651"/>
    </source>
</evidence>
<evidence type="ECO:0000256" key="12">
    <source>
        <dbReference type="NCBIfam" id="TIGR00437"/>
    </source>
</evidence>
<keyword evidence="3" id="KW-1003">Cell membrane</keyword>
<keyword evidence="2 15" id="KW-0813">Transport</keyword>
<feature type="binding site" evidence="13">
    <location>
        <begin position="122"/>
        <end position="125"/>
    </location>
    <ligand>
        <name>GTP</name>
        <dbReference type="ChEBI" id="CHEBI:37565"/>
        <label>1</label>
    </ligand>
</feature>
<evidence type="ECO:0000256" key="3">
    <source>
        <dbReference type="ARBA" id="ARBA00022475"/>
    </source>
</evidence>
<keyword evidence="9" id="KW-0406">Ion transport</keyword>
<dbReference type="PRINTS" id="PR00326">
    <property type="entry name" value="GTP1OBG"/>
</dbReference>
<dbReference type="GO" id="GO:0005525">
    <property type="term" value="F:GTP binding"/>
    <property type="evidence" value="ECO:0007669"/>
    <property type="project" value="UniProtKB-KW"/>
</dbReference>
<evidence type="ECO:0000256" key="10">
    <source>
        <dbReference type="ARBA" id="ARBA00023134"/>
    </source>
</evidence>
<dbReference type="GO" id="GO:0046872">
    <property type="term" value="F:metal ion binding"/>
    <property type="evidence" value="ECO:0007669"/>
    <property type="project" value="UniProtKB-KW"/>
</dbReference>
<evidence type="ECO:0000256" key="4">
    <source>
        <dbReference type="ARBA" id="ARBA00022496"/>
    </source>
</evidence>
<dbReference type="InterPro" id="IPR005225">
    <property type="entry name" value="Small_GTP-bd"/>
</dbReference>
<evidence type="ECO:0000256" key="5">
    <source>
        <dbReference type="ARBA" id="ARBA00022692"/>
    </source>
</evidence>
<dbReference type="AlphaFoldDB" id="A0A1V6CAS4"/>
<feature type="binding site" evidence="13">
    <location>
        <begin position="16"/>
        <end position="23"/>
    </location>
    <ligand>
        <name>GTP</name>
        <dbReference type="ChEBI" id="CHEBI:37565"/>
        <label>1</label>
    </ligand>
</feature>
<dbReference type="PROSITE" id="PS51711">
    <property type="entry name" value="G_FEOB"/>
    <property type="match status" value="1"/>
</dbReference>
<evidence type="ECO:0000259" key="16">
    <source>
        <dbReference type="PROSITE" id="PS51711"/>
    </source>
</evidence>
<keyword evidence="6 13" id="KW-0547">Nucleotide-binding</keyword>
<keyword evidence="8 15" id="KW-0408">Iron</keyword>
<feature type="transmembrane region" description="Helical" evidence="15">
    <location>
        <begin position="348"/>
        <end position="374"/>
    </location>
</feature>
<comment type="function">
    <text evidence="15">Probable transporter of a GTP-driven Fe(2+) uptake system.</text>
</comment>
<keyword evidence="5 15" id="KW-0812">Transmembrane</keyword>
<feature type="binding site" evidence="14">
    <location>
        <position position="30"/>
    </location>
    <ligand>
        <name>Mg(2+)</name>
        <dbReference type="ChEBI" id="CHEBI:18420"/>
        <label>2</label>
    </ligand>
</feature>
<evidence type="ECO:0000256" key="13">
    <source>
        <dbReference type="PIRSR" id="PIRSR603373-1"/>
    </source>
</evidence>
<feature type="binding site" evidence="14">
    <location>
        <position position="27"/>
    </location>
    <ligand>
        <name>Mg(2+)</name>
        <dbReference type="ChEBI" id="CHEBI:18420"/>
        <label>2</label>
    </ligand>
</feature>
<dbReference type="Pfam" id="PF02421">
    <property type="entry name" value="FeoB_N"/>
    <property type="match status" value="1"/>
</dbReference>
<dbReference type="EMBL" id="MWDQ01000055">
    <property type="protein sequence ID" value="OQB73988.1"/>
    <property type="molecule type" value="Genomic_DNA"/>
</dbReference>
<feature type="binding site" evidence="14">
    <location>
        <position position="31"/>
    </location>
    <ligand>
        <name>Mg(2+)</name>
        <dbReference type="ChEBI" id="CHEBI:18420"/>
        <label>2</label>
    </ligand>
</feature>
<dbReference type="InterPro" id="IPR003373">
    <property type="entry name" value="Fe2_transport_prot-B"/>
</dbReference>
<keyword evidence="10 13" id="KW-0342">GTP-binding</keyword>
<evidence type="ECO:0000256" key="14">
    <source>
        <dbReference type="PIRSR" id="PIRSR603373-2"/>
    </source>
</evidence>
<evidence type="ECO:0000256" key="15">
    <source>
        <dbReference type="RuleBase" id="RU362098"/>
    </source>
</evidence>
<evidence type="ECO:0000256" key="8">
    <source>
        <dbReference type="ARBA" id="ARBA00023004"/>
    </source>
</evidence>
<proteinExistence type="inferred from homology"/>
<feature type="transmembrane region" description="Helical" evidence="15">
    <location>
        <begin position="394"/>
        <end position="416"/>
    </location>
</feature>
<reference evidence="17" key="1">
    <citation type="submission" date="2017-02" db="EMBL/GenBank/DDBJ databases">
        <title>Delving into the versatile metabolic prowess of the omnipresent phylum Bacteroidetes.</title>
        <authorList>
            <person name="Nobu M.K."/>
            <person name="Mei R."/>
            <person name="Narihiro T."/>
            <person name="Kuroda K."/>
            <person name="Liu W.-T."/>
        </authorList>
    </citation>
    <scope>NUCLEOTIDE SEQUENCE</scope>
    <source>
        <strain evidence="17">ADurb.Bin131</strain>
    </source>
</reference>
<evidence type="ECO:0000256" key="6">
    <source>
        <dbReference type="ARBA" id="ARBA00022741"/>
    </source>
</evidence>
<comment type="caution">
    <text evidence="17">The sequence shown here is derived from an EMBL/GenBank/DDBJ whole genome shotgun (WGS) entry which is preliminary data.</text>
</comment>
<feature type="binding site" evidence="13">
    <location>
        <begin position="41"/>
        <end position="45"/>
    </location>
    <ligand>
        <name>GTP</name>
        <dbReference type="ChEBI" id="CHEBI:37565"/>
        <label>1</label>
    </ligand>
</feature>